<evidence type="ECO:0008006" key="3">
    <source>
        <dbReference type="Google" id="ProtNLM"/>
    </source>
</evidence>
<proteinExistence type="predicted"/>
<evidence type="ECO:0000313" key="1">
    <source>
        <dbReference type="EMBL" id="CAH1731192.1"/>
    </source>
</evidence>
<organism evidence="1 2">
    <name type="scientific">Aphis gossypii</name>
    <name type="common">Cotton aphid</name>
    <dbReference type="NCBI Taxonomy" id="80765"/>
    <lineage>
        <taxon>Eukaryota</taxon>
        <taxon>Metazoa</taxon>
        <taxon>Ecdysozoa</taxon>
        <taxon>Arthropoda</taxon>
        <taxon>Hexapoda</taxon>
        <taxon>Insecta</taxon>
        <taxon>Pterygota</taxon>
        <taxon>Neoptera</taxon>
        <taxon>Paraneoptera</taxon>
        <taxon>Hemiptera</taxon>
        <taxon>Sternorrhyncha</taxon>
        <taxon>Aphidomorpha</taxon>
        <taxon>Aphidoidea</taxon>
        <taxon>Aphididae</taxon>
        <taxon>Aphidini</taxon>
        <taxon>Aphis</taxon>
        <taxon>Aphis</taxon>
    </lineage>
</organism>
<name>A0A9P0J6Z9_APHGO</name>
<evidence type="ECO:0000313" key="2">
    <source>
        <dbReference type="Proteomes" id="UP001154329"/>
    </source>
</evidence>
<dbReference type="Proteomes" id="UP001154329">
    <property type="component" value="Chromosome 3"/>
</dbReference>
<gene>
    <name evidence="1" type="ORF">APHIGO_LOCUS7955</name>
</gene>
<accession>A0A9P0J6Z9</accession>
<dbReference type="AlphaFoldDB" id="A0A9P0J6Z9"/>
<reference evidence="1" key="1">
    <citation type="submission" date="2022-02" db="EMBL/GenBank/DDBJ databases">
        <authorList>
            <person name="King R."/>
        </authorList>
    </citation>
    <scope>NUCLEOTIDE SEQUENCE</scope>
</reference>
<reference evidence="1" key="2">
    <citation type="submission" date="2022-10" db="EMBL/GenBank/DDBJ databases">
        <authorList>
            <consortium name="ENA_rothamsted_submissions"/>
            <consortium name="culmorum"/>
            <person name="King R."/>
        </authorList>
    </citation>
    <scope>NUCLEOTIDE SEQUENCE</scope>
</reference>
<sequence length="77" mass="9031">MGKKMLNNTLHFPKASAISKNNINIPYYIVADEAFPFNTYMMRPQDVENQNFLSKKQFLTIGILYMIYNNFISNLVF</sequence>
<keyword evidence="2" id="KW-1185">Reference proteome</keyword>
<dbReference type="EMBL" id="OU899036">
    <property type="protein sequence ID" value="CAH1731192.1"/>
    <property type="molecule type" value="Genomic_DNA"/>
</dbReference>
<protein>
    <recommendedName>
        <fullName evidence="3">DDE Tnp4 domain-containing protein</fullName>
    </recommendedName>
</protein>